<sequence length="155" mass="18018">MQHHQLGMDIEQDGEQELCWLINDLTRIMTNEFNRRLRLQGFELSRSQSRILIRLSRQDGQSQTELAESLGMEKAPLGIIIDKMESSGLIERRPDPKDGRRRLVYATPKAIELLPDIDKLTVELAQQALEGLSKVRRMQLSQNLNHMKLNMLRDR</sequence>
<dbReference type="PRINTS" id="PR00598">
    <property type="entry name" value="HTHMARR"/>
</dbReference>
<comment type="caution">
    <text evidence="5">The sequence shown here is derived from an EMBL/GenBank/DDBJ whole genome shotgun (WGS) entry which is preliminary data.</text>
</comment>
<dbReference type="GO" id="GO:0003700">
    <property type="term" value="F:DNA-binding transcription factor activity"/>
    <property type="evidence" value="ECO:0007669"/>
    <property type="project" value="InterPro"/>
</dbReference>
<evidence type="ECO:0000256" key="1">
    <source>
        <dbReference type="ARBA" id="ARBA00023015"/>
    </source>
</evidence>
<gene>
    <name evidence="5" type="ORF">HNR48_002729</name>
</gene>
<name>A0A7X0JUF4_9GAMM</name>
<accession>A0A7X0JUF4</accession>
<dbReference type="FunCoup" id="A0A7X0JUF4">
    <property type="interactions" value="198"/>
</dbReference>
<dbReference type="AlphaFoldDB" id="A0A7X0JUF4"/>
<dbReference type="PROSITE" id="PS50995">
    <property type="entry name" value="HTH_MARR_2"/>
    <property type="match status" value="1"/>
</dbReference>
<organism evidence="5 6">
    <name type="scientific">Pseudoteredinibacter isoporae</name>
    <dbReference type="NCBI Taxonomy" id="570281"/>
    <lineage>
        <taxon>Bacteria</taxon>
        <taxon>Pseudomonadati</taxon>
        <taxon>Pseudomonadota</taxon>
        <taxon>Gammaproteobacteria</taxon>
        <taxon>Cellvibrionales</taxon>
        <taxon>Cellvibrionaceae</taxon>
        <taxon>Pseudoteredinibacter</taxon>
    </lineage>
</organism>
<reference evidence="5 6" key="1">
    <citation type="submission" date="2020-08" db="EMBL/GenBank/DDBJ databases">
        <title>Genomic Encyclopedia of Type Strains, Phase IV (KMG-IV): sequencing the most valuable type-strain genomes for metagenomic binning, comparative biology and taxonomic classification.</title>
        <authorList>
            <person name="Goeker M."/>
        </authorList>
    </citation>
    <scope>NUCLEOTIDE SEQUENCE [LARGE SCALE GENOMIC DNA]</scope>
    <source>
        <strain evidence="5 6">DSM 22368</strain>
    </source>
</reference>
<dbReference type="InterPro" id="IPR000835">
    <property type="entry name" value="HTH_MarR-typ"/>
</dbReference>
<keyword evidence="6" id="KW-1185">Reference proteome</keyword>
<evidence type="ECO:0000313" key="6">
    <source>
        <dbReference type="Proteomes" id="UP000528457"/>
    </source>
</evidence>
<proteinExistence type="predicted"/>
<evidence type="ECO:0000256" key="3">
    <source>
        <dbReference type="ARBA" id="ARBA00023163"/>
    </source>
</evidence>
<dbReference type="GO" id="GO:0003677">
    <property type="term" value="F:DNA binding"/>
    <property type="evidence" value="ECO:0007669"/>
    <property type="project" value="UniProtKB-KW"/>
</dbReference>
<protein>
    <submittedName>
        <fullName evidence="5">DNA-binding MarR family transcriptional regulator</fullName>
    </submittedName>
</protein>
<dbReference type="Proteomes" id="UP000528457">
    <property type="component" value="Unassembled WGS sequence"/>
</dbReference>
<dbReference type="Gene3D" id="1.10.10.10">
    <property type="entry name" value="Winged helix-like DNA-binding domain superfamily/Winged helix DNA-binding domain"/>
    <property type="match status" value="1"/>
</dbReference>
<keyword evidence="3" id="KW-0804">Transcription</keyword>
<keyword evidence="2 5" id="KW-0238">DNA-binding</keyword>
<evidence type="ECO:0000259" key="4">
    <source>
        <dbReference type="PROSITE" id="PS50995"/>
    </source>
</evidence>
<evidence type="ECO:0000256" key="2">
    <source>
        <dbReference type="ARBA" id="ARBA00023125"/>
    </source>
</evidence>
<dbReference type="InterPro" id="IPR036390">
    <property type="entry name" value="WH_DNA-bd_sf"/>
</dbReference>
<dbReference type="PANTHER" id="PTHR42756:SF1">
    <property type="entry name" value="TRANSCRIPTIONAL REPRESSOR OF EMRAB OPERON"/>
    <property type="match status" value="1"/>
</dbReference>
<dbReference type="SUPFAM" id="SSF46785">
    <property type="entry name" value="Winged helix' DNA-binding domain"/>
    <property type="match status" value="1"/>
</dbReference>
<dbReference type="PANTHER" id="PTHR42756">
    <property type="entry name" value="TRANSCRIPTIONAL REGULATOR, MARR"/>
    <property type="match status" value="1"/>
</dbReference>
<feature type="domain" description="HTH marR-type" evidence="4">
    <location>
        <begin position="15"/>
        <end position="149"/>
    </location>
</feature>
<keyword evidence="1" id="KW-0805">Transcription regulation</keyword>
<dbReference type="SMART" id="SM00347">
    <property type="entry name" value="HTH_MARR"/>
    <property type="match status" value="1"/>
</dbReference>
<dbReference type="EMBL" id="JACHHT010000002">
    <property type="protein sequence ID" value="MBB6522444.1"/>
    <property type="molecule type" value="Genomic_DNA"/>
</dbReference>
<evidence type="ECO:0000313" key="5">
    <source>
        <dbReference type="EMBL" id="MBB6522444.1"/>
    </source>
</evidence>
<dbReference type="InterPro" id="IPR036388">
    <property type="entry name" value="WH-like_DNA-bd_sf"/>
</dbReference>
<dbReference type="RefSeq" id="WP_166845879.1">
    <property type="nucleotide sequence ID" value="NZ_JAAONY010000002.1"/>
</dbReference>
<dbReference type="Pfam" id="PF01047">
    <property type="entry name" value="MarR"/>
    <property type="match status" value="1"/>
</dbReference>
<dbReference type="InParanoid" id="A0A7X0JUF4"/>